<dbReference type="Pfam" id="PF16347">
    <property type="entry name" value="SGSH_C"/>
    <property type="match status" value="1"/>
</dbReference>
<feature type="chain" id="PRO_5046649807" description="N-sulphoglucosamine sulphohydrolase C-terminal domain-containing protein" evidence="3">
    <location>
        <begin position="22"/>
        <end position="566"/>
    </location>
</feature>
<gene>
    <name evidence="5" type="ORF">GCM10023333_01960</name>
</gene>
<dbReference type="EMBL" id="BAABJZ010000003">
    <property type="protein sequence ID" value="GAA4872744.1"/>
    <property type="molecule type" value="Genomic_DNA"/>
</dbReference>
<reference evidence="6" key="1">
    <citation type="journal article" date="2019" name="Int. J. Syst. Evol. Microbiol.">
        <title>The Global Catalogue of Microorganisms (GCM) 10K type strain sequencing project: providing services to taxonomists for standard genome sequencing and annotation.</title>
        <authorList>
            <consortium name="The Broad Institute Genomics Platform"/>
            <consortium name="The Broad Institute Genome Sequencing Center for Infectious Disease"/>
            <person name="Wu L."/>
            <person name="Ma J."/>
        </authorList>
    </citation>
    <scope>NUCLEOTIDE SEQUENCE [LARGE SCALE GENOMIC DNA]</scope>
    <source>
        <strain evidence="6">JCM 18401</strain>
    </source>
</reference>
<dbReference type="PANTHER" id="PTHR43108">
    <property type="entry name" value="N-ACETYLGLUCOSAMINE-6-SULFATASE FAMILY MEMBER"/>
    <property type="match status" value="1"/>
</dbReference>
<evidence type="ECO:0000313" key="6">
    <source>
        <dbReference type="Proteomes" id="UP001499988"/>
    </source>
</evidence>
<dbReference type="RefSeq" id="WP_345332375.1">
    <property type="nucleotide sequence ID" value="NZ_BAABJZ010000003.1"/>
</dbReference>
<feature type="domain" description="N-sulphoglucosamine sulphohydrolase C-terminal" evidence="4">
    <location>
        <begin position="372"/>
        <end position="523"/>
    </location>
</feature>
<dbReference type="InterPro" id="IPR032506">
    <property type="entry name" value="SGSH_C"/>
</dbReference>
<feature type="signal peptide" evidence="3">
    <location>
        <begin position="1"/>
        <end position="21"/>
    </location>
</feature>
<evidence type="ECO:0000313" key="5">
    <source>
        <dbReference type="EMBL" id="GAA4872744.1"/>
    </source>
</evidence>
<dbReference type="PROSITE" id="PS00149">
    <property type="entry name" value="SULFATASE_2"/>
    <property type="match status" value="1"/>
</dbReference>
<proteinExistence type="inferred from homology"/>
<accession>A0ABP9EA24</accession>
<dbReference type="Proteomes" id="UP001499988">
    <property type="component" value="Unassembled WGS sequence"/>
</dbReference>
<name>A0ABP9EA24_9GAMM</name>
<protein>
    <recommendedName>
        <fullName evidence="4">N-sulphoglucosamine sulphohydrolase C-terminal domain-containing protein</fullName>
    </recommendedName>
</protein>
<keyword evidence="2" id="KW-0378">Hydrolase</keyword>
<dbReference type="PROSITE" id="PS51257">
    <property type="entry name" value="PROKAR_LIPOPROTEIN"/>
    <property type="match status" value="1"/>
</dbReference>
<comment type="similarity">
    <text evidence="1">Belongs to the sulfatase family.</text>
</comment>
<evidence type="ECO:0000259" key="4">
    <source>
        <dbReference type="Pfam" id="PF16347"/>
    </source>
</evidence>
<keyword evidence="3" id="KW-0732">Signal</keyword>
<dbReference type="PANTHER" id="PTHR43108:SF6">
    <property type="entry name" value="N-SULPHOGLUCOSAMINE SULPHOHYDROLASE"/>
    <property type="match status" value="1"/>
</dbReference>
<dbReference type="CDD" id="cd16031">
    <property type="entry name" value="G6S_like"/>
    <property type="match status" value="1"/>
</dbReference>
<dbReference type="Gene3D" id="3.40.720.10">
    <property type="entry name" value="Alkaline Phosphatase, subunit A"/>
    <property type="match status" value="1"/>
</dbReference>
<evidence type="ECO:0000256" key="3">
    <source>
        <dbReference type="SAM" id="SignalP"/>
    </source>
</evidence>
<sequence length="566" mass="65054">METIKKLIPGCAVLAGSAVLAGCSGTAEEATSNVAQGDEQRPNIIYIMSDDHAVRALSAYGSDLAELAPTPNIDRIAQNGALFTNSFVTNSLCGPSRAAMFTGKFGHKNGFNFNGQEFDGSQDIWVNALHDAGYTTAAIGKWHINLTPKGFKLDHWEILNDQGEYYNPDWITADGVHTEYGYTTDLITDKTLSWLDEQRDESKPFALIMHHKAPHRNWMPAPRHTRTFENVEFPVPQTYFDDWEGRQAAAEQEMTIYLHSQEGHDLKMTTGVGESEWRQDIWPHLFARLTDEQRKEWDDAYQARNDYMNANEANWSDEEMALWKYQRYMQDYLATIISVDESVGEVLDYLDANGLTENTIVVYTSDQGFFTGEHGFFDKRFMYEESFRTPLVMQYPAKIEAGTVVDAMVQNIDYAPTFMEYAGVELYDDVDGQSMVEVLAGNSDQARDALYYHFYEFPGFHMVHRHYGVRDDRYKLMHFYHPGDEWEFYDLSKDPLEVNNAIDNPEYAGEIARLRTRLQELEAQYAVPPMDEWRDMVLQEYKGAKYKLDEMFPDSYEDGKVIRVVE</sequence>
<dbReference type="InterPro" id="IPR017850">
    <property type="entry name" value="Alkaline_phosphatase_core_sf"/>
</dbReference>
<evidence type="ECO:0000256" key="1">
    <source>
        <dbReference type="ARBA" id="ARBA00008779"/>
    </source>
</evidence>
<keyword evidence="6" id="KW-1185">Reference proteome</keyword>
<organism evidence="5 6">
    <name type="scientific">Ferrimonas pelagia</name>
    <dbReference type="NCBI Taxonomy" id="1177826"/>
    <lineage>
        <taxon>Bacteria</taxon>
        <taxon>Pseudomonadati</taxon>
        <taxon>Pseudomonadota</taxon>
        <taxon>Gammaproteobacteria</taxon>
        <taxon>Alteromonadales</taxon>
        <taxon>Ferrimonadaceae</taxon>
        <taxon>Ferrimonas</taxon>
    </lineage>
</organism>
<dbReference type="SUPFAM" id="SSF53649">
    <property type="entry name" value="Alkaline phosphatase-like"/>
    <property type="match status" value="1"/>
</dbReference>
<dbReference type="PROSITE" id="PS00523">
    <property type="entry name" value="SULFATASE_1"/>
    <property type="match status" value="1"/>
</dbReference>
<evidence type="ECO:0000256" key="2">
    <source>
        <dbReference type="ARBA" id="ARBA00022801"/>
    </source>
</evidence>
<dbReference type="InterPro" id="IPR024607">
    <property type="entry name" value="Sulfatase_CS"/>
</dbReference>
<comment type="caution">
    <text evidence="5">The sequence shown here is derived from an EMBL/GenBank/DDBJ whole genome shotgun (WGS) entry which is preliminary data.</text>
</comment>